<comment type="similarity">
    <text evidence="2 11">Belongs to the G-protein coupled receptor 1 family.</text>
</comment>
<evidence type="ECO:0000256" key="4">
    <source>
        <dbReference type="ARBA" id="ARBA00022507"/>
    </source>
</evidence>
<evidence type="ECO:0000256" key="2">
    <source>
        <dbReference type="ARBA" id="ARBA00010663"/>
    </source>
</evidence>
<evidence type="ECO:0000313" key="13">
    <source>
        <dbReference type="RefSeq" id="XP_060027105.1"/>
    </source>
</evidence>
<reference evidence="12" key="1">
    <citation type="submission" date="2025-05" db="UniProtKB">
        <authorList>
            <consortium name="RefSeq"/>
        </authorList>
    </citation>
    <scope>NUCLEOTIDE SEQUENCE [LARGE SCALE GENOMIC DNA]</scope>
</reference>
<keyword evidence="12" id="KW-1185">Reference proteome</keyword>
<evidence type="ECO:0000256" key="5">
    <source>
        <dbReference type="ARBA" id="ARBA00022692"/>
    </source>
</evidence>
<evidence type="ECO:0000256" key="11">
    <source>
        <dbReference type="RuleBase" id="RU364061"/>
    </source>
</evidence>
<dbReference type="GeneID" id="132532719"/>
<accession>A0ABM3VRZ5</accession>
<evidence type="ECO:0000256" key="10">
    <source>
        <dbReference type="ARBA" id="ARBA00023224"/>
    </source>
</evidence>
<dbReference type="Proteomes" id="UP001652624">
    <property type="component" value="Chromosome 2"/>
</dbReference>
<feature type="transmembrane region" description="Helical" evidence="11">
    <location>
        <begin position="41"/>
        <end position="62"/>
    </location>
</feature>
<proteinExistence type="inferred from homology"/>
<evidence type="ECO:0000256" key="7">
    <source>
        <dbReference type="ARBA" id="ARBA00023040"/>
    </source>
</evidence>
<dbReference type="PANTHER" id="PTHR24062">
    <property type="entry name" value="VOMERONASAL TYPE-1 RECEPTOR"/>
    <property type="match status" value="1"/>
</dbReference>
<feature type="transmembrane region" description="Helical" evidence="11">
    <location>
        <begin position="99"/>
        <end position="123"/>
    </location>
</feature>
<comment type="subcellular location">
    <subcellularLocation>
        <location evidence="1 11">Cell membrane</location>
        <topology evidence="1 11">Multi-pass membrane protein</topology>
    </subcellularLocation>
</comment>
<keyword evidence="3 11" id="KW-1003">Cell membrane</keyword>
<sequence>MAPDGVTSRSHTHHGSFGGDRLPQCLGCKLVFYLHRVGRGVSMGTTCLLISDVMSLGLMTWASGSMVSMLHRHKQQVKHLHRARVTPRTAPETRASKSILVLVSTFVTCYALSSTCHLCIALSKHPSWLVLNFSALLAASFPTVSPLLLMSCRSRLYGPCHVCVKNTNPQYS</sequence>
<evidence type="ECO:0000256" key="6">
    <source>
        <dbReference type="ARBA" id="ARBA00022989"/>
    </source>
</evidence>
<gene>
    <name evidence="13" type="primary">LOC132532719</name>
</gene>
<keyword evidence="7 11" id="KW-0297">G-protein coupled receptor</keyword>
<evidence type="ECO:0000256" key="1">
    <source>
        <dbReference type="ARBA" id="ARBA00004651"/>
    </source>
</evidence>
<evidence type="ECO:0000313" key="12">
    <source>
        <dbReference type="Proteomes" id="UP001652624"/>
    </source>
</evidence>
<dbReference type="Pfam" id="PF03402">
    <property type="entry name" value="V1R"/>
    <property type="match status" value="2"/>
</dbReference>
<dbReference type="InterPro" id="IPR004072">
    <property type="entry name" value="Vmron_rcpt_1"/>
</dbReference>
<comment type="caution">
    <text evidence="11">Lacks conserved residue(s) required for the propagation of feature annotation.</text>
</comment>
<evidence type="ECO:0000256" key="8">
    <source>
        <dbReference type="ARBA" id="ARBA00023136"/>
    </source>
</evidence>
<feature type="transmembrane region" description="Helical" evidence="11">
    <location>
        <begin position="129"/>
        <end position="149"/>
    </location>
</feature>
<keyword evidence="5 11" id="KW-0812">Transmembrane</keyword>
<keyword evidence="9 11" id="KW-0675">Receptor</keyword>
<organism evidence="12 13">
    <name type="scientific">Erinaceus europaeus</name>
    <name type="common">Western European hedgehog</name>
    <dbReference type="NCBI Taxonomy" id="9365"/>
    <lineage>
        <taxon>Eukaryota</taxon>
        <taxon>Metazoa</taxon>
        <taxon>Chordata</taxon>
        <taxon>Craniata</taxon>
        <taxon>Vertebrata</taxon>
        <taxon>Euteleostomi</taxon>
        <taxon>Mammalia</taxon>
        <taxon>Eutheria</taxon>
        <taxon>Laurasiatheria</taxon>
        <taxon>Eulipotyphla</taxon>
        <taxon>Erinaceidae</taxon>
        <taxon>Erinaceinae</taxon>
        <taxon>Erinaceus</taxon>
    </lineage>
</organism>
<evidence type="ECO:0000256" key="9">
    <source>
        <dbReference type="ARBA" id="ARBA00023170"/>
    </source>
</evidence>
<evidence type="ECO:0000256" key="3">
    <source>
        <dbReference type="ARBA" id="ARBA00022475"/>
    </source>
</evidence>
<dbReference type="Gene3D" id="1.20.1070.10">
    <property type="entry name" value="Rhodopsin 7-helix transmembrane proteins"/>
    <property type="match status" value="1"/>
</dbReference>
<protein>
    <recommendedName>
        <fullName evidence="11">Vomeronasal type-1 receptor</fullName>
    </recommendedName>
</protein>
<keyword evidence="8 11" id="KW-0472">Membrane</keyword>
<dbReference type="RefSeq" id="XP_060027105.1">
    <property type="nucleotide sequence ID" value="XM_060171122.1"/>
</dbReference>
<keyword evidence="10 11" id="KW-0807">Transducer</keyword>
<reference evidence="13" key="2">
    <citation type="submission" date="2025-08" db="UniProtKB">
        <authorList>
            <consortium name="RefSeq"/>
        </authorList>
    </citation>
    <scope>IDENTIFICATION</scope>
</reference>
<name>A0ABM3VRZ5_ERIEU</name>
<keyword evidence="4 11" id="KW-0589">Pheromone response</keyword>
<dbReference type="SUPFAM" id="SSF81321">
    <property type="entry name" value="Family A G protein-coupled receptor-like"/>
    <property type="match status" value="1"/>
</dbReference>
<keyword evidence="6 11" id="KW-1133">Transmembrane helix</keyword>